<dbReference type="SUPFAM" id="SSF55729">
    <property type="entry name" value="Acyl-CoA N-acyltransferases (Nat)"/>
    <property type="match status" value="1"/>
</dbReference>
<dbReference type="OrthoDB" id="2744543at2759"/>
<proteinExistence type="predicted"/>
<organism evidence="2 3">
    <name type="scientific">Trametes coccinea (strain BRFM310)</name>
    <name type="common">Pycnoporus coccineus</name>
    <dbReference type="NCBI Taxonomy" id="1353009"/>
    <lineage>
        <taxon>Eukaryota</taxon>
        <taxon>Fungi</taxon>
        <taxon>Dikarya</taxon>
        <taxon>Basidiomycota</taxon>
        <taxon>Agaricomycotina</taxon>
        <taxon>Agaricomycetes</taxon>
        <taxon>Polyporales</taxon>
        <taxon>Polyporaceae</taxon>
        <taxon>Trametes</taxon>
    </lineage>
</organism>
<dbReference type="PANTHER" id="PTHR42791">
    <property type="entry name" value="GNAT FAMILY ACETYLTRANSFERASE"/>
    <property type="match status" value="1"/>
</dbReference>
<name>A0A1Y2I6W4_TRAC3</name>
<dbReference type="CDD" id="cd04301">
    <property type="entry name" value="NAT_SF"/>
    <property type="match status" value="1"/>
</dbReference>
<dbReference type="STRING" id="1353009.A0A1Y2I6W4"/>
<dbReference type="InterPro" id="IPR016181">
    <property type="entry name" value="Acyl_CoA_acyltransferase"/>
</dbReference>
<gene>
    <name evidence="2" type="ORF">PYCCODRAFT_1440730</name>
</gene>
<protein>
    <recommendedName>
        <fullName evidence="1">N-acetyltransferase domain-containing protein</fullName>
    </recommendedName>
</protein>
<accession>A0A1Y2I6W4</accession>
<dbReference type="GO" id="GO:0016747">
    <property type="term" value="F:acyltransferase activity, transferring groups other than amino-acyl groups"/>
    <property type="evidence" value="ECO:0007669"/>
    <property type="project" value="InterPro"/>
</dbReference>
<dbReference type="Gene3D" id="3.40.630.30">
    <property type="match status" value="1"/>
</dbReference>
<dbReference type="Pfam" id="PF13508">
    <property type="entry name" value="Acetyltransf_7"/>
    <property type="match status" value="1"/>
</dbReference>
<dbReference type="PROSITE" id="PS51186">
    <property type="entry name" value="GNAT"/>
    <property type="match status" value="1"/>
</dbReference>
<reference evidence="2 3" key="1">
    <citation type="journal article" date="2015" name="Biotechnol. Biofuels">
        <title>Enhanced degradation of softwood versus hardwood by the white-rot fungus Pycnoporus coccineus.</title>
        <authorList>
            <person name="Couturier M."/>
            <person name="Navarro D."/>
            <person name="Chevret D."/>
            <person name="Henrissat B."/>
            <person name="Piumi F."/>
            <person name="Ruiz-Duenas F.J."/>
            <person name="Martinez A.T."/>
            <person name="Grigoriev I.V."/>
            <person name="Riley R."/>
            <person name="Lipzen A."/>
            <person name="Berrin J.G."/>
            <person name="Master E.R."/>
            <person name="Rosso M.N."/>
        </authorList>
    </citation>
    <scope>NUCLEOTIDE SEQUENCE [LARGE SCALE GENOMIC DNA]</scope>
    <source>
        <strain evidence="2 3">BRFM310</strain>
    </source>
</reference>
<sequence length="224" mass="24525">MSATVRQVTGPSEAELDKYIKLLAEAFHYQFFAGGLGGDKSLQEPIIHAHVAAALVDGEGEVHVAELPEVGPVGVSVWFGPGHKFLETEAQRNAGWNQLMDRLPTQYREWWSTFLKQYDELVDKTVGASVKLGGYHLQLIGVHPDHQKKGVATALMKYAENKAHAARVPTLLETVGATNVQIYKSLKYEVAGSGPISVPPPGPADATFDMFVFIKHTEAEDFKN</sequence>
<evidence type="ECO:0000313" key="3">
    <source>
        <dbReference type="Proteomes" id="UP000193067"/>
    </source>
</evidence>
<feature type="domain" description="N-acetyltransferase" evidence="1">
    <location>
        <begin position="62"/>
        <end position="215"/>
    </location>
</feature>
<dbReference type="PANTHER" id="PTHR42791:SF1">
    <property type="entry name" value="N-ACETYLTRANSFERASE DOMAIN-CONTAINING PROTEIN"/>
    <property type="match status" value="1"/>
</dbReference>
<evidence type="ECO:0000259" key="1">
    <source>
        <dbReference type="PROSITE" id="PS51186"/>
    </source>
</evidence>
<dbReference type="Proteomes" id="UP000193067">
    <property type="component" value="Unassembled WGS sequence"/>
</dbReference>
<dbReference type="EMBL" id="KZ084163">
    <property type="protein sequence ID" value="OSC96897.1"/>
    <property type="molecule type" value="Genomic_DNA"/>
</dbReference>
<dbReference type="InterPro" id="IPR052523">
    <property type="entry name" value="Trichothecene_AcTrans"/>
</dbReference>
<dbReference type="InterPro" id="IPR000182">
    <property type="entry name" value="GNAT_dom"/>
</dbReference>
<evidence type="ECO:0000313" key="2">
    <source>
        <dbReference type="EMBL" id="OSC96897.1"/>
    </source>
</evidence>
<keyword evidence="3" id="KW-1185">Reference proteome</keyword>
<dbReference type="AlphaFoldDB" id="A0A1Y2I6W4"/>